<accession>A0A0P9DHQ9</accession>
<dbReference type="EMBL" id="LJCR01001963">
    <property type="protein sequence ID" value="KPV49447.1"/>
    <property type="molecule type" value="Genomic_DNA"/>
</dbReference>
<evidence type="ECO:0000313" key="1">
    <source>
        <dbReference type="EMBL" id="KPV49447.1"/>
    </source>
</evidence>
<dbReference type="Proteomes" id="UP000050509">
    <property type="component" value="Unassembled WGS sequence"/>
</dbReference>
<reference evidence="1 2" key="1">
    <citation type="submission" date="2015-09" db="EMBL/GenBank/DDBJ databases">
        <title>Draft genome sequence of Kouleothrix aurantiaca JCM 19913.</title>
        <authorList>
            <person name="Hemp J."/>
        </authorList>
    </citation>
    <scope>NUCLEOTIDE SEQUENCE [LARGE SCALE GENOMIC DNA]</scope>
    <source>
        <strain evidence="1 2">COM-B</strain>
    </source>
</reference>
<sequence>MSIEPVARYETSGGARIYRIAAQVFPMLTGNVYLVLDGDYAALIDTGSGLGDSTLHVRQGFEQVRAREGGD</sequence>
<keyword evidence="2" id="KW-1185">Reference proteome</keyword>
<comment type="caution">
    <text evidence="1">The sequence shown here is derived from an EMBL/GenBank/DDBJ whole genome shotgun (WGS) entry which is preliminary data.</text>
</comment>
<dbReference type="AlphaFoldDB" id="A0A0P9DHQ9"/>
<organism evidence="1 2">
    <name type="scientific">Kouleothrix aurantiaca</name>
    <dbReference type="NCBI Taxonomy" id="186479"/>
    <lineage>
        <taxon>Bacteria</taxon>
        <taxon>Bacillati</taxon>
        <taxon>Chloroflexota</taxon>
        <taxon>Chloroflexia</taxon>
        <taxon>Chloroflexales</taxon>
        <taxon>Roseiflexineae</taxon>
        <taxon>Roseiflexaceae</taxon>
        <taxon>Kouleothrix</taxon>
    </lineage>
</organism>
<evidence type="ECO:0000313" key="2">
    <source>
        <dbReference type="Proteomes" id="UP000050509"/>
    </source>
</evidence>
<name>A0A0P9DHQ9_9CHLR</name>
<proteinExistence type="predicted"/>
<protein>
    <submittedName>
        <fullName evidence="1">Beta-lactamase</fullName>
    </submittedName>
</protein>
<dbReference type="InterPro" id="IPR036866">
    <property type="entry name" value="RibonucZ/Hydroxyglut_hydro"/>
</dbReference>
<feature type="non-terminal residue" evidence="1">
    <location>
        <position position="71"/>
    </location>
</feature>
<dbReference type="SUPFAM" id="SSF56281">
    <property type="entry name" value="Metallo-hydrolase/oxidoreductase"/>
    <property type="match status" value="1"/>
</dbReference>
<gene>
    <name evidence="1" type="ORF">SE17_32580</name>
</gene>